<geneLocation type="plasmid" evidence="3">
    <name>p19110f47-2</name>
</geneLocation>
<feature type="region of interest" description="Disordered" evidence="1">
    <location>
        <begin position="1120"/>
        <end position="1162"/>
    </location>
</feature>
<dbReference type="SUPFAM" id="SSF56954">
    <property type="entry name" value="Outer membrane efflux proteins (OEP)"/>
    <property type="match status" value="1"/>
</dbReference>
<evidence type="ECO:0000313" key="2">
    <source>
        <dbReference type="EMBL" id="QGM26270.1"/>
    </source>
</evidence>
<dbReference type="Gene3D" id="1.20.1600.10">
    <property type="entry name" value="Outer membrane efflux proteins (OEP)"/>
    <property type="match status" value="1"/>
</dbReference>
<organism evidence="2 3">
    <name type="scientific">Acinetobacter towneri</name>
    <dbReference type="NCBI Taxonomy" id="202956"/>
    <lineage>
        <taxon>Bacteria</taxon>
        <taxon>Pseudomonadati</taxon>
        <taxon>Pseudomonadota</taxon>
        <taxon>Gammaproteobacteria</taxon>
        <taxon>Moraxellales</taxon>
        <taxon>Moraxellaceae</taxon>
        <taxon>Acinetobacter</taxon>
    </lineage>
</organism>
<feature type="region of interest" description="Disordered" evidence="1">
    <location>
        <begin position="1325"/>
        <end position="1351"/>
    </location>
</feature>
<keyword evidence="2" id="KW-0614">Plasmid</keyword>
<reference evidence="3" key="1">
    <citation type="submission" date="2019-11" db="EMBL/GenBank/DDBJ databases">
        <title>Escherichia coli 1916D6.</title>
        <authorList>
            <person name="Yao H."/>
            <person name="Du X."/>
            <person name="Yu R."/>
            <person name="Li A."/>
        </authorList>
    </citation>
    <scope>NUCLEOTIDE SEQUENCE [LARGE SCALE GENOMIC DNA]</scope>
    <source>
        <strain evidence="3">19110F47</strain>
        <plasmid evidence="3">p19110f47-2</plasmid>
    </source>
</reference>
<feature type="region of interest" description="Disordered" evidence="1">
    <location>
        <begin position="1747"/>
        <end position="1769"/>
    </location>
</feature>
<feature type="region of interest" description="Disordered" evidence="1">
    <location>
        <begin position="585"/>
        <end position="615"/>
    </location>
</feature>
<protein>
    <recommendedName>
        <fullName evidence="4">Hemagglutinin</fullName>
    </recommendedName>
</protein>
<feature type="compositionally biased region" description="Polar residues" evidence="1">
    <location>
        <begin position="1341"/>
        <end position="1351"/>
    </location>
</feature>
<proteinExistence type="predicted"/>
<gene>
    <name evidence="2" type="ORF">GJD93_00370</name>
</gene>
<dbReference type="Pfam" id="PF13332">
    <property type="entry name" value="Fil_haemagg_2"/>
    <property type="match status" value="3"/>
</dbReference>
<evidence type="ECO:0000256" key="1">
    <source>
        <dbReference type="SAM" id="MobiDB-lite"/>
    </source>
</evidence>
<dbReference type="GO" id="GO:0003824">
    <property type="term" value="F:catalytic activity"/>
    <property type="evidence" value="ECO:0007669"/>
    <property type="project" value="UniProtKB-ARBA"/>
</dbReference>
<evidence type="ECO:0000313" key="3">
    <source>
        <dbReference type="Proteomes" id="UP000405075"/>
    </source>
</evidence>
<name>A0AAP9GRZ4_9GAMM</name>
<sequence length="1868" mass="199929">MAEGSAALLDNASARIQSVGDMYLGVDILTNRNLHFSSSVKEIPETRKDVTAYQGAGSAEILDSSHITGRGSYDSIYLDGQKYEDYTRYIYNQYETQHYVDSSAPAEIISGGTLTLKGQSLTNDKSQILATKGINIEQNEVNNIDAEGEHRVIKTGTSQYHYVGWNTLGTSKRSKWNSVKPYNPADIVTPIKLDVVKYDGAHQGTLNGDTSELSLPLQSLYSVNKENNNRPLIESSDAFTNYKNWLGSDYMLQMFTTNPQNMQKRLGDGYYEQKLVNDQIAQLTGQVYLDGYTNFEDQFKALMDSGVSAAKDLNLSVGVKLSEAQIARLTSDMVWLVTETITVDGEKIQVLVPKVYVAVQSGDLNNKGALIAGETVNLKLSGDLNNQGSIAGRQLVSLEANNINNVGGLIQGRDVFATAHTDINNIGGTMTANQILALDAGRDINNITTTIKTENKHGLSEFSAENIGRVAGLYVQDADGQLVANAKNNINLTASDLQSQGSIAIQAGQDLNLSTVNVSRSDLSSAGDKDQILNASSRDVGTQIQAKGNISLQSGANTQIKASTLNSTSGNVVIDAGQNVLIENGRDERSSQLAAQEKGGFSTTDKKIQSSTSQSIATDIQSGGNILINSQTGDIQATHLQAGAKDSIQITANQGNVKLLSDIDTDIKSTETAKKNTIQFKNRQSGYIDEDVAQTQLKAGKNVDINAGKNIELQANDIQAQDNIYIGNKQFERQADGSLKSKDGNALPENVSLTTLETNDQQWDETQKGYRGIAKDLMKVTAVGLAGIEALAPGLKAPKITIGESSSTRTEQRTQTGTDLGANNVYVGSAGQTTLTSSNIDAQNTVLAGKKVTLDAAEEQHKTVTSNSKETVQGLGVKLNKDSIRVGGFVLEDAENTVKTTATTHKSGNINTENLTIQGAEGVDILGQNITATGDTIIDHGRGNLNIGGYENKTTTEEKTHTETISTEVGIRNAYLDAILAVEAVADATKALSKAKDDYSQAQRDYAAGRITKGALDDSKANVAMATANVASAQIAVGAAAASAAASSATYGFTIGANGERIETTTTTNTEQSQWQGSNLDLNNLQLKSEGQDINIQGSRVNATGTTTFDGSKDLNVTAGVEHSKQDSNSKTNSQSVSYTYGGGGSASIGKQTSQSQNESLTHVNSEVVLNRTEGAIDKLNIQGGEVSIADRGNLQVNQIHVESLQDTETSSNSSKGGNIGLGFGSNGKASNISAGYNQSKGSIDSAWVNDTSKLLIGNAQNDADLDAMGVKNITSIGGVIANATKNEDGTLTDHGKLNYSGELALKDIEDHNYNSSSGFNVSTTIGKTTNNKDGEKSKYPNGSTTIGLNSSGQETEQLTKATMGQGTVANASDSTNRDINNTQEITRDQVTGMLDGSVTVDQRLLSKSGRAEIIQEQKELPENFRQSAENIVKQMPEGEYKEKALQSLNNIQAKLYSLPADFEGLEEYGQQVAGELLKNGLEIKEVEKIIDTDNYWYAIQKLSAVQEQLDILSQNGSGIEQILNSELSKEQPIVNSNSLISILAENTDSSLAVKETDLLGFKFLHAAAEISKNIEKISVDSGVDIEKIQLAASVLLGGPVKATAGYIVNQFSGEYIDYATNAVSDHLVKSLYGLSDGLYDDWSRSEKISELKQLGLSDDDFQRSLNYAESLQNAKLGATFIVGIAAETLISGKGKAKNSDEISVKPTVPDYVTRNDHDFSATENYKGKPKAYINDKGDLVAANPEGTGSVQSHIRGGNSENTPYISTSDPAIAIDSKNYGGEQIKIDTKRLQEDIDAGKISGSQIVTHTEVRKELQSKVDAAQAKYDRNPSKKNRDKLRDANKDLNHAIRDGECLIKGCVPSEYIKK</sequence>
<accession>A0AAP9GRZ4</accession>
<dbReference type="Proteomes" id="UP000405075">
    <property type="component" value="Plasmid p19110F47-2"/>
</dbReference>
<feature type="compositionally biased region" description="Polar residues" evidence="1">
    <location>
        <begin position="1129"/>
        <end position="1139"/>
    </location>
</feature>
<dbReference type="InterPro" id="IPR025157">
    <property type="entry name" value="Hemagglutinin_rpt"/>
</dbReference>
<dbReference type="RefSeq" id="WP_154320124.1">
    <property type="nucleotide sequence ID" value="NZ_CP046044.1"/>
</dbReference>
<evidence type="ECO:0008006" key="4">
    <source>
        <dbReference type="Google" id="ProtNLM"/>
    </source>
</evidence>
<feature type="compositionally biased region" description="Polar residues" evidence="1">
    <location>
        <begin position="1149"/>
        <end position="1162"/>
    </location>
</feature>
<dbReference type="EMBL" id="CP046044">
    <property type="protein sequence ID" value="QGM26270.1"/>
    <property type="molecule type" value="Genomic_DNA"/>
</dbReference>